<dbReference type="GO" id="GO:0030125">
    <property type="term" value="C:clathrin vesicle coat"/>
    <property type="evidence" value="ECO:0007669"/>
    <property type="project" value="TreeGrafter"/>
</dbReference>
<feature type="compositionally biased region" description="Basic and acidic residues" evidence="6">
    <location>
        <begin position="187"/>
        <end position="211"/>
    </location>
</feature>
<dbReference type="Gene3D" id="1.25.40.90">
    <property type="match status" value="1"/>
</dbReference>
<dbReference type="Proteomes" id="UP001201163">
    <property type="component" value="Unassembled WGS sequence"/>
</dbReference>
<dbReference type="PROSITE" id="PS50330">
    <property type="entry name" value="UIM"/>
    <property type="match status" value="1"/>
</dbReference>
<dbReference type="CDD" id="cd16991">
    <property type="entry name" value="ENTH_Ent1_Ent2"/>
    <property type="match status" value="1"/>
</dbReference>
<gene>
    <name evidence="8" type="ORF">EDB92DRAFT_1945435</name>
</gene>
<organism evidence="8 9">
    <name type="scientific">Lactarius akahatsu</name>
    <dbReference type="NCBI Taxonomy" id="416441"/>
    <lineage>
        <taxon>Eukaryota</taxon>
        <taxon>Fungi</taxon>
        <taxon>Dikarya</taxon>
        <taxon>Basidiomycota</taxon>
        <taxon>Agaricomycotina</taxon>
        <taxon>Agaricomycetes</taxon>
        <taxon>Russulales</taxon>
        <taxon>Russulaceae</taxon>
        <taxon>Lactarius</taxon>
    </lineage>
</organism>
<sequence length="437" mass="48565">MVFKGALRVVKNVTNGYSDAEAKVRTATNSENVIPSGAQMHELAQMSYNHEEFVDIVSMLDKRLNDKGKYWRHVYKSLVVVEYLLHSGSPKVAQYFRDNIYIIKTLTEFQHTDDSGRDVGQDVRVRARELSRLLADDKSLAETRRRRKQMHDRMAGRRVNESGNEEQETEKKRSVPPRKQPSQEEQDVQRALKLSEQEEAERRRRLKEQGKDGPLFDDPKAAPSNLIDLTVDESQPWQLQPQFTSIPSQMTMVSSVYDPSTVQAQFTAFDPYAQQAQYEAMLQAEYARQQAEAAQQQQYYALQMQATQFQATQFQPLVPQKTAVYGSNNPFAQPHPSSSPVPPTPRSTHAYSPPPSASATPALVHGHQRPPSSASVSSHASSLPPRTPISARADALAAVLGTSTGPGGIDTFGNVGSLRYGSSAFSSAAQQRTGAVF</sequence>
<comment type="caution">
    <text evidence="8">The sequence shown here is derived from an EMBL/GenBank/DDBJ whole genome shotgun (WGS) entry which is preliminary data.</text>
</comment>
<dbReference type="SMART" id="SM00273">
    <property type="entry name" value="ENTH"/>
    <property type="match status" value="1"/>
</dbReference>
<feature type="region of interest" description="Disordered" evidence="6">
    <location>
        <begin position="325"/>
        <end position="387"/>
    </location>
</feature>
<dbReference type="PROSITE" id="PS50942">
    <property type="entry name" value="ENTH"/>
    <property type="match status" value="1"/>
</dbReference>
<dbReference type="GO" id="GO:0030276">
    <property type="term" value="F:clathrin binding"/>
    <property type="evidence" value="ECO:0007669"/>
    <property type="project" value="TreeGrafter"/>
</dbReference>
<dbReference type="PANTHER" id="PTHR12276">
    <property type="entry name" value="EPSIN/ENT-RELATED"/>
    <property type="match status" value="1"/>
</dbReference>
<dbReference type="GO" id="GO:0005886">
    <property type="term" value="C:plasma membrane"/>
    <property type="evidence" value="ECO:0007669"/>
    <property type="project" value="TreeGrafter"/>
</dbReference>
<dbReference type="PANTHER" id="PTHR12276:SF110">
    <property type="entry name" value="EPSIN-1-RELATED"/>
    <property type="match status" value="1"/>
</dbReference>
<dbReference type="SUPFAM" id="SSF48464">
    <property type="entry name" value="ENTH/VHS domain"/>
    <property type="match status" value="1"/>
</dbReference>
<accession>A0AAD4LK75</accession>
<dbReference type="FunFam" id="1.25.40.90:FF:000006">
    <property type="entry name" value="Clathrin interactor 1"/>
    <property type="match status" value="1"/>
</dbReference>
<feature type="compositionally biased region" description="Low complexity" evidence="6">
    <location>
        <begin position="346"/>
        <end position="362"/>
    </location>
</feature>
<evidence type="ECO:0000313" key="8">
    <source>
        <dbReference type="EMBL" id="KAH8992231.1"/>
    </source>
</evidence>
<evidence type="ECO:0000256" key="6">
    <source>
        <dbReference type="SAM" id="MobiDB-lite"/>
    </source>
</evidence>
<name>A0AAD4LK75_9AGAM</name>
<evidence type="ECO:0000256" key="4">
    <source>
        <dbReference type="ARBA" id="ARBA00022553"/>
    </source>
</evidence>
<dbReference type="GO" id="GO:0006897">
    <property type="term" value="P:endocytosis"/>
    <property type="evidence" value="ECO:0007669"/>
    <property type="project" value="TreeGrafter"/>
</dbReference>
<evidence type="ECO:0000256" key="3">
    <source>
        <dbReference type="ARBA" id="ARBA00022490"/>
    </source>
</evidence>
<dbReference type="EMBL" id="JAKELL010000023">
    <property type="protein sequence ID" value="KAH8992231.1"/>
    <property type="molecule type" value="Genomic_DNA"/>
</dbReference>
<evidence type="ECO:0000313" key="9">
    <source>
        <dbReference type="Proteomes" id="UP001201163"/>
    </source>
</evidence>
<dbReference type="GO" id="GO:0005768">
    <property type="term" value="C:endosome"/>
    <property type="evidence" value="ECO:0007669"/>
    <property type="project" value="TreeGrafter"/>
</dbReference>
<evidence type="ECO:0000259" key="7">
    <source>
        <dbReference type="PROSITE" id="PS50942"/>
    </source>
</evidence>
<dbReference type="Pfam" id="PF01417">
    <property type="entry name" value="ENTH"/>
    <property type="match status" value="1"/>
</dbReference>
<dbReference type="GO" id="GO:0005543">
    <property type="term" value="F:phospholipid binding"/>
    <property type="evidence" value="ECO:0007669"/>
    <property type="project" value="TreeGrafter"/>
</dbReference>
<keyword evidence="3" id="KW-0963">Cytoplasm</keyword>
<keyword evidence="5" id="KW-0446">Lipid-binding</keyword>
<proteinExistence type="inferred from homology"/>
<comment type="similarity">
    <text evidence="2">Belongs to the epsin family.</text>
</comment>
<keyword evidence="4" id="KW-0597">Phosphoprotein</keyword>
<dbReference type="InterPro" id="IPR013809">
    <property type="entry name" value="ENTH"/>
</dbReference>
<feature type="compositionally biased region" description="Basic and acidic residues" evidence="6">
    <location>
        <begin position="151"/>
        <end position="160"/>
    </location>
</feature>
<dbReference type="AlphaFoldDB" id="A0AAD4LK75"/>
<feature type="compositionally biased region" description="Low complexity" evidence="6">
    <location>
        <begin position="370"/>
        <end position="384"/>
    </location>
</feature>
<evidence type="ECO:0000256" key="1">
    <source>
        <dbReference type="ARBA" id="ARBA00004496"/>
    </source>
</evidence>
<protein>
    <submittedName>
        <fullName evidence="8">ENTH-domain-containing protein</fullName>
    </submittedName>
</protein>
<evidence type="ECO:0000256" key="5">
    <source>
        <dbReference type="ARBA" id="ARBA00023121"/>
    </source>
</evidence>
<dbReference type="InterPro" id="IPR003903">
    <property type="entry name" value="UIM_dom"/>
</dbReference>
<dbReference type="InterPro" id="IPR008942">
    <property type="entry name" value="ENTH_VHS"/>
</dbReference>
<keyword evidence="9" id="KW-1185">Reference proteome</keyword>
<evidence type="ECO:0000256" key="2">
    <source>
        <dbReference type="ARBA" id="ARBA00010130"/>
    </source>
</evidence>
<reference evidence="8" key="1">
    <citation type="submission" date="2022-01" db="EMBL/GenBank/DDBJ databases">
        <title>Comparative genomics reveals a dynamic genome evolution in the ectomycorrhizal milk-cap (Lactarius) mushrooms.</title>
        <authorList>
            <consortium name="DOE Joint Genome Institute"/>
            <person name="Lebreton A."/>
            <person name="Tang N."/>
            <person name="Kuo A."/>
            <person name="LaButti K."/>
            <person name="Drula E."/>
            <person name="Barry K."/>
            <person name="Clum A."/>
            <person name="Lipzen A."/>
            <person name="Mousain D."/>
            <person name="Ng V."/>
            <person name="Wang R."/>
            <person name="Wang X."/>
            <person name="Dai Y."/>
            <person name="Henrissat B."/>
            <person name="Grigoriev I.V."/>
            <person name="Guerin-Laguette A."/>
            <person name="Yu F."/>
            <person name="Martin F.M."/>
        </authorList>
    </citation>
    <scope>NUCLEOTIDE SEQUENCE</scope>
    <source>
        <strain evidence="8">QP</strain>
    </source>
</reference>
<comment type="subcellular location">
    <subcellularLocation>
        <location evidence="1">Cytoplasm</location>
    </subcellularLocation>
</comment>
<feature type="domain" description="ENTH" evidence="7">
    <location>
        <begin position="12"/>
        <end position="144"/>
    </location>
</feature>
<feature type="region of interest" description="Disordered" evidence="6">
    <location>
        <begin position="141"/>
        <end position="222"/>
    </location>
</feature>